<feature type="compositionally biased region" description="Polar residues" evidence="2">
    <location>
        <begin position="1"/>
        <end position="24"/>
    </location>
</feature>
<dbReference type="CDD" id="cd01782">
    <property type="entry name" value="RA1_Afadin"/>
    <property type="match status" value="1"/>
</dbReference>
<evidence type="ECO:0000256" key="2">
    <source>
        <dbReference type="SAM" id="MobiDB-lite"/>
    </source>
</evidence>
<protein>
    <submittedName>
        <fullName evidence="6">Afadin</fullName>
    </submittedName>
</protein>
<dbReference type="InterPro" id="IPR029071">
    <property type="entry name" value="Ubiquitin-like_domsf"/>
</dbReference>
<dbReference type="EMBL" id="WVUK01000055">
    <property type="protein sequence ID" value="KAF7493819.1"/>
    <property type="molecule type" value="Genomic_DNA"/>
</dbReference>
<dbReference type="PANTHER" id="PTHR10398:SF2">
    <property type="entry name" value="AFADIN"/>
    <property type="match status" value="1"/>
</dbReference>
<accession>A0A834RC41</accession>
<reference evidence="6" key="2">
    <citation type="submission" date="2020-01" db="EMBL/GenBank/DDBJ databases">
        <authorList>
            <person name="Korhonen P.K.K."/>
            <person name="Guangxu M.G."/>
            <person name="Wang T.W."/>
            <person name="Stroehlein A.J.S."/>
            <person name="Young N.D."/>
            <person name="Ang C.-S.A."/>
            <person name="Fernando D.W.F."/>
            <person name="Lu H.L."/>
            <person name="Taylor S.T."/>
            <person name="Ehtesham M.E.M."/>
            <person name="Najaraj S.H.N."/>
            <person name="Harsha G.H.G."/>
            <person name="Madugundu A.M."/>
            <person name="Renuse S.R."/>
            <person name="Holt D.H."/>
            <person name="Pandey A.P."/>
            <person name="Papenfuss A.P."/>
            <person name="Gasser R.B.G."/>
            <person name="Fischer K.F."/>
        </authorList>
    </citation>
    <scope>NUCLEOTIDE SEQUENCE</scope>
    <source>
        <strain evidence="6">SSS_KF_BRIS2020</strain>
    </source>
</reference>
<dbReference type="Proteomes" id="UP000070412">
    <property type="component" value="Unassembled WGS sequence"/>
</dbReference>
<feature type="compositionally biased region" description="Polar residues" evidence="2">
    <location>
        <begin position="1812"/>
        <end position="1831"/>
    </location>
</feature>
<dbReference type="InterPro" id="IPR000159">
    <property type="entry name" value="RA_dom"/>
</dbReference>
<feature type="compositionally biased region" description="Basic and acidic residues" evidence="2">
    <location>
        <begin position="1771"/>
        <end position="1783"/>
    </location>
</feature>
<dbReference type="InterPro" id="IPR037977">
    <property type="entry name" value="CBD_Afadin"/>
</dbReference>
<feature type="compositionally biased region" description="Basic and acidic residues" evidence="2">
    <location>
        <begin position="1792"/>
        <end position="1803"/>
    </location>
</feature>
<dbReference type="Pfam" id="PF00788">
    <property type="entry name" value="RA"/>
    <property type="match status" value="2"/>
</dbReference>
<feature type="region of interest" description="Disordered" evidence="2">
    <location>
        <begin position="641"/>
        <end position="681"/>
    </location>
</feature>
<keyword evidence="8" id="KW-1185">Reference proteome</keyword>
<dbReference type="PROSITE" id="PS51126">
    <property type="entry name" value="DILUTE"/>
    <property type="match status" value="1"/>
</dbReference>
<feature type="domain" description="Ras-associating" evidence="4">
    <location>
        <begin position="261"/>
        <end position="409"/>
    </location>
</feature>
<feature type="compositionally biased region" description="Polar residues" evidence="2">
    <location>
        <begin position="1571"/>
        <end position="1633"/>
    </location>
</feature>
<dbReference type="InterPro" id="IPR001478">
    <property type="entry name" value="PDZ"/>
</dbReference>
<feature type="region of interest" description="Disordered" evidence="2">
    <location>
        <begin position="1154"/>
        <end position="1180"/>
    </location>
</feature>
<evidence type="ECO:0000313" key="7">
    <source>
        <dbReference type="EnsemblMetazoa" id="KAF7493819.1"/>
    </source>
</evidence>
<proteinExistence type="predicted"/>
<dbReference type="InterPro" id="IPR028842">
    <property type="entry name" value="Afadin"/>
</dbReference>
<feature type="compositionally biased region" description="Basic residues" evidence="2">
    <location>
        <begin position="182"/>
        <end position="191"/>
    </location>
</feature>
<dbReference type="Pfam" id="PF01843">
    <property type="entry name" value="DIL"/>
    <property type="match status" value="1"/>
</dbReference>
<dbReference type="InterPro" id="IPR000253">
    <property type="entry name" value="FHA_dom"/>
</dbReference>
<dbReference type="CDD" id="cd15471">
    <property type="entry name" value="Myo5p-like_CBD_afadin"/>
    <property type="match status" value="1"/>
</dbReference>
<reference evidence="8" key="1">
    <citation type="journal article" date="2020" name="PLoS Negl. Trop. Dis.">
        <title>High-quality nuclear genome for Sarcoptes scabiei-A critical resource for a neglected parasite.</title>
        <authorList>
            <person name="Korhonen P.K."/>
            <person name="Gasser R.B."/>
            <person name="Ma G."/>
            <person name="Wang T."/>
            <person name="Stroehlein A.J."/>
            <person name="Young N.D."/>
            <person name="Ang C.S."/>
            <person name="Fernando D.D."/>
            <person name="Lu H.C."/>
            <person name="Taylor S."/>
            <person name="Reynolds S.L."/>
            <person name="Mofiz E."/>
            <person name="Najaraj S.H."/>
            <person name="Gowda H."/>
            <person name="Madugundu A."/>
            <person name="Renuse S."/>
            <person name="Holt D."/>
            <person name="Pandey A."/>
            <person name="Papenfuss A.T."/>
            <person name="Fischer K."/>
        </authorList>
    </citation>
    <scope>NUCLEOTIDE SEQUENCE [LARGE SCALE GENOMIC DNA]</scope>
</reference>
<dbReference type="GO" id="GO:0050839">
    <property type="term" value="F:cell adhesion molecule binding"/>
    <property type="evidence" value="ECO:0007669"/>
    <property type="project" value="TreeGrafter"/>
</dbReference>
<feature type="region of interest" description="Disordered" evidence="2">
    <location>
        <begin position="2127"/>
        <end position="2158"/>
    </location>
</feature>
<dbReference type="GO" id="GO:0007165">
    <property type="term" value="P:signal transduction"/>
    <property type="evidence" value="ECO:0007669"/>
    <property type="project" value="InterPro"/>
</dbReference>
<dbReference type="GO" id="GO:0007155">
    <property type="term" value="P:cell adhesion"/>
    <property type="evidence" value="ECO:0007669"/>
    <property type="project" value="UniProtKB-KW"/>
</dbReference>
<dbReference type="Gene3D" id="2.60.200.20">
    <property type="match status" value="1"/>
</dbReference>
<feature type="region of interest" description="Disordered" evidence="2">
    <location>
        <begin position="1"/>
        <end position="32"/>
    </location>
</feature>
<dbReference type="InterPro" id="IPR008984">
    <property type="entry name" value="SMAD_FHA_dom_sf"/>
</dbReference>
<feature type="region of interest" description="Disordered" evidence="2">
    <location>
        <begin position="1565"/>
        <end position="1696"/>
    </location>
</feature>
<dbReference type="InterPro" id="IPR002710">
    <property type="entry name" value="Dilute_dom"/>
</dbReference>
<dbReference type="SUPFAM" id="SSF49879">
    <property type="entry name" value="SMAD/FHA domain"/>
    <property type="match status" value="1"/>
</dbReference>
<feature type="compositionally biased region" description="Polar residues" evidence="2">
    <location>
        <begin position="643"/>
        <end position="681"/>
    </location>
</feature>
<dbReference type="CDD" id="cd06789">
    <property type="entry name" value="PDZ_AFDN-like"/>
    <property type="match status" value="1"/>
</dbReference>
<feature type="compositionally biased region" description="Polar residues" evidence="2">
    <location>
        <begin position="2147"/>
        <end position="2158"/>
    </location>
</feature>
<dbReference type="SMART" id="SM01132">
    <property type="entry name" value="DIL"/>
    <property type="match status" value="1"/>
</dbReference>
<evidence type="ECO:0000256" key="1">
    <source>
        <dbReference type="ARBA" id="ARBA00022889"/>
    </source>
</evidence>
<dbReference type="SMART" id="SM00314">
    <property type="entry name" value="RA"/>
    <property type="match status" value="2"/>
</dbReference>
<dbReference type="PROSITE" id="PS50200">
    <property type="entry name" value="RA"/>
    <property type="match status" value="2"/>
</dbReference>
<dbReference type="CDD" id="cd22711">
    <property type="entry name" value="FHA_AFDN"/>
    <property type="match status" value="1"/>
</dbReference>
<feature type="compositionally biased region" description="Basic and acidic residues" evidence="2">
    <location>
        <begin position="1934"/>
        <end position="1945"/>
    </location>
</feature>
<feature type="compositionally biased region" description="Basic and acidic residues" evidence="2">
    <location>
        <begin position="2137"/>
        <end position="2146"/>
    </location>
</feature>
<organism evidence="6">
    <name type="scientific">Sarcoptes scabiei</name>
    <name type="common">Itch mite</name>
    <name type="synonym">Acarus scabiei</name>
    <dbReference type="NCBI Taxonomy" id="52283"/>
    <lineage>
        <taxon>Eukaryota</taxon>
        <taxon>Metazoa</taxon>
        <taxon>Ecdysozoa</taxon>
        <taxon>Arthropoda</taxon>
        <taxon>Chelicerata</taxon>
        <taxon>Arachnida</taxon>
        <taxon>Acari</taxon>
        <taxon>Acariformes</taxon>
        <taxon>Sarcoptiformes</taxon>
        <taxon>Astigmata</taxon>
        <taxon>Psoroptidia</taxon>
        <taxon>Sarcoptoidea</taxon>
        <taxon>Sarcoptidae</taxon>
        <taxon>Sarcoptinae</taxon>
        <taxon>Sarcoptes</taxon>
    </lineage>
</organism>
<feature type="region of interest" description="Disordered" evidence="2">
    <location>
        <begin position="1771"/>
        <end position="1831"/>
    </location>
</feature>
<name>A0A834RC41_SARSC</name>
<dbReference type="Pfam" id="PF00498">
    <property type="entry name" value="FHA"/>
    <property type="match status" value="1"/>
</dbReference>
<feature type="compositionally biased region" description="Polar residues" evidence="2">
    <location>
        <begin position="1962"/>
        <end position="1973"/>
    </location>
</feature>
<sequence length="2158" mass="243503">MPMNPIISTETPIPNESNPSTTGSSVGGKKISNKTIDSMERENLRNIIAQWNANRLDLFEISEPNEDLEFYGVMRFYFQDAGQKVATKCMRISSTASTADVINNLIEKFRPDIRMLSVPEYALYEIHENGEERKLAGSEFPLLVQLNWHKDDREGRFLLRLIDEKTYLPEFNKNNSTIFNRKLSKREKKEKKKNEKREKAQKSNQKDSKGKDSLAEKLYNELPETSFTRSISNPEAVMRRRRQQKLEKKLQQFSQEGGPEAGGTLRIFGESINQDVPYKTILLSTRDTATFAIKEILEKYGKNKEEYQQYCLVQVIMPYNNGDLVASTTTATNPPLNNVGPTTNTNSGQASSGINEQQLETIANNTSTSVVNNDIREYILDDDDCPLIIERSHIKSRGVLTFHIRRRPPDYQPRRRKKKIGSNNLDGVAVDETEADSRNLPYLLEVNPDGSEIFMKDYVPKHYYLNLNVIEIGSDLSNLTETVMMPIANNGNNEMRSSSSRLRIQVQGPGIHPHHCTLIISDGIFMITPVSREAETSVNGTRIFEAAILKPGMLLRIGKSMTFKLVDESLMKRHSQLSVGPTMTALYHRHNHSYPQTLPQLPQQQQYLNNESLHSPTSIKSSSYETTFDSDGKVEILTKHQDLSSMGQLQRHQTMGSLTRSRNNPTNMNQLPNQTQHSPNVSGRPMMNGAGGGGGGGTIIPANNQNLRKGDNILPAILEVGEDLEDVFLASIIKRIDPNQVQFKLCITYSLYMVTRYRASTYFKPEITPEIRAELLIAFCVKYSNMIKMIINENHKNKPSLAFWLANSSEILYFLKNDRHLSAFTFESQDILGDAVRLAFDYLVICQQNELEESMLNFAKEMNDQTSNSMQTITNDILNVLSNSMQLLRRFRVNAALTIQLFSQLFHFINMSFFNRVIGTNESNFCSKIYGLKLKQCLGQIELWAEKQGLELAAECHLARIIQTAMFLEQPKILATDPNSILGNFFKLNSLQIQALCERYRSEEILFQTETISSIIKIARSTTDELILKDGREIRLEEESDLQLPFLLPEDGYSCDIVRGIPAGLQDFIQSLVQARVCSLTTQPTASGFWTIYFINFQADAVNHRQQLSESFQSQEYDNQMITKHGSLAEQNSSSAQFMQIPSSSDQLSHVVLSGSSTTKPIPSQEIGSSKQPPMPMSTKMMNPVNNFQTYGTIRMMSEPDVQTIKLQKINNGIGLSIVAARGANQSQLGIYIKSVVKGGAADLDGRLEAGDQLLKVDGQSLIGITQEKAAEAMTQTGPIVTLDVAKQGALYHGLGGILSPQFQSNTLIQNKNMNLRPCYMPNVTDFNGMNRFNNGQFNKMHTQFSSAAALQQARMPGYNSLPLPLNYNYRNQMGYFNMPMNSMTMRPDSQMSFNSQTNLLNPSALVNNNRINMSTASLPANATAVGIGGGGPYQNHEERHYQNIQIYQLNPNVPNQKLPQNVVPYSNQSQGSRALLHSSQSSLLQPLNTTTMVGEMSTASTATISNRPVSQIVTTREQEQILNEGVVGMLNPTNQSIIEQQIRQREILRQEAKMEEIREELRHRFREGDPNSSAATYQHQNTINRGPPFSNNLRSRFSSEQTLTLNPSQQQIQMNGLRSNGSTFNTVSSSYLRTGPPQTAPKPLRSNASAANNQTVTNYRYGPGGSYGPSASSSSTSKLLSSTSSPWEREQKEKDIQQKIEETKRSRDDEIKHLESLPYRNPKSEERLKKLILEREFQKRAEEHRDEDDDEVLDLAEHRERILSIQQDLERAKQRRLERDQSGSDASNLDSRTRRLLEEEQNNRINKGILKTNTNNLVENNASQSSPPFESANQRLDRLLMLSEMKINNTEEENSTLAMISSNVAPKIGVLKNSNSNSEHHSQSSCDRSTKKVSWNDKPSLTVMNDSEEENDDNNDNDDDVDDDDDDDVGDDNNDRKVCGDRNRTANNIVNNHIERDDGKNSNCKTVTSSNERNQRDDLANHRYGNGFETKTTIKHHHHHHHQSKINGDEKNDDDGIEDDDEEEGEENDDGDGEPQEDRFSLQDIDDVLGQQGSNDKDWLNTYVNGSTPGVIGTQEVYNDPRKRIEAERFKSNQNQFSTDKLPEKLTFQEKMKMFAKTTGCVDETPVRSKMKTSKAQREIEDRNDSSQSNTTATDLS</sequence>
<dbReference type="SUPFAM" id="SSF50156">
    <property type="entry name" value="PDZ domain-like"/>
    <property type="match status" value="1"/>
</dbReference>
<dbReference type="PANTHER" id="PTHR10398">
    <property type="entry name" value="AFADIN"/>
    <property type="match status" value="1"/>
</dbReference>
<evidence type="ECO:0000313" key="6">
    <source>
        <dbReference type="EMBL" id="KAF7493819.1"/>
    </source>
</evidence>
<evidence type="ECO:0000259" key="3">
    <source>
        <dbReference type="PROSITE" id="PS50106"/>
    </source>
</evidence>
<evidence type="ECO:0000259" key="4">
    <source>
        <dbReference type="PROSITE" id="PS50200"/>
    </source>
</evidence>
<dbReference type="FunFam" id="2.30.42.10:FF:000032">
    <property type="entry name" value="Afadin isoform A"/>
    <property type="match status" value="1"/>
</dbReference>
<dbReference type="GO" id="GO:0032880">
    <property type="term" value="P:regulation of protein localization"/>
    <property type="evidence" value="ECO:0007669"/>
    <property type="project" value="TreeGrafter"/>
</dbReference>
<dbReference type="InterPro" id="IPR036034">
    <property type="entry name" value="PDZ_sf"/>
</dbReference>
<feature type="region of interest" description="Disordered" evidence="2">
    <location>
        <begin position="332"/>
        <end position="352"/>
    </location>
</feature>
<dbReference type="Pfam" id="PF00595">
    <property type="entry name" value="PDZ"/>
    <property type="match status" value="1"/>
</dbReference>
<feature type="region of interest" description="Disordered" evidence="2">
    <location>
        <begin position="179"/>
        <end position="214"/>
    </location>
</feature>
<feature type="compositionally biased region" description="Polar residues" evidence="2">
    <location>
        <begin position="1154"/>
        <end position="1172"/>
    </location>
</feature>
<feature type="region of interest" description="Disordered" evidence="2">
    <location>
        <begin position="1872"/>
        <end position="2039"/>
    </location>
</feature>
<dbReference type="GO" id="GO:0005912">
    <property type="term" value="C:adherens junction"/>
    <property type="evidence" value="ECO:0007669"/>
    <property type="project" value="TreeGrafter"/>
</dbReference>
<feature type="domain" description="Dilute" evidence="5">
    <location>
        <begin position="781"/>
        <end position="1021"/>
    </location>
</feature>
<evidence type="ECO:0000313" key="8">
    <source>
        <dbReference type="Proteomes" id="UP000070412"/>
    </source>
</evidence>
<dbReference type="Gene3D" id="3.10.20.90">
    <property type="entry name" value="Phosphatidylinositol 3-kinase Catalytic Subunit, Chain A, domain 1"/>
    <property type="match status" value="2"/>
</dbReference>
<feature type="compositionally biased region" description="Basic residues" evidence="2">
    <location>
        <begin position="1994"/>
        <end position="2005"/>
    </location>
</feature>
<feature type="compositionally biased region" description="Basic and acidic residues" evidence="2">
    <location>
        <begin position="192"/>
        <end position="214"/>
    </location>
</feature>
<gene>
    <name evidence="6" type="ORF">SSS_1871</name>
</gene>
<feature type="domain" description="Ras-associating" evidence="4">
    <location>
        <begin position="70"/>
        <end position="164"/>
    </location>
</feature>
<feature type="compositionally biased region" description="Low complexity" evidence="2">
    <location>
        <begin position="1669"/>
        <end position="1686"/>
    </location>
</feature>
<keyword evidence="1" id="KW-0130">Cell adhesion</keyword>
<feature type="compositionally biased region" description="Polar residues" evidence="2">
    <location>
        <begin position="1647"/>
        <end position="1659"/>
    </location>
</feature>
<dbReference type="SUPFAM" id="SSF54236">
    <property type="entry name" value="Ubiquitin-like"/>
    <property type="match status" value="2"/>
</dbReference>
<feature type="compositionally biased region" description="Acidic residues" evidence="2">
    <location>
        <begin position="2012"/>
        <end position="2036"/>
    </location>
</feature>
<dbReference type="SMART" id="SM00228">
    <property type="entry name" value="PDZ"/>
    <property type="match status" value="1"/>
</dbReference>
<feature type="domain" description="PDZ" evidence="3">
    <location>
        <begin position="1204"/>
        <end position="1289"/>
    </location>
</feature>
<feature type="compositionally biased region" description="Acidic residues" evidence="2">
    <location>
        <begin position="1907"/>
        <end position="1933"/>
    </location>
</feature>
<dbReference type="OrthoDB" id="6422148at2759"/>
<dbReference type="Gene3D" id="2.30.42.10">
    <property type="match status" value="1"/>
</dbReference>
<reference evidence="7" key="3">
    <citation type="submission" date="2022-06" db="UniProtKB">
        <authorList>
            <consortium name="EnsemblMetazoa"/>
        </authorList>
    </citation>
    <scope>IDENTIFICATION</scope>
</reference>
<evidence type="ECO:0000259" key="5">
    <source>
        <dbReference type="PROSITE" id="PS51126"/>
    </source>
</evidence>
<dbReference type="PROSITE" id="PS50106">
    <property type="entry name" value="PDZ"/>
    <property type="match status" value="1"/>
</dbReference>
<dbReference type="EnsemblMetazoa" id="SSS_1871s_mrna">
    <property type="protein sequence ID" value="KAF7493819.1"/>
    <property type="gene ID" value="SSS_1871"/>
</dbReference>